<dbReference type="InterPro" id="IPR033124">
    <property type="entry name" value="Ser_caboxypep_his_AS"/>
</dbReference>
<dbReference type="EMBL" id="GDHC01011620">
    <property type="protein sequence ID" value="JAQ07009.1"/>
    <property type="molecule type" value="Transcribed_RNA"/>
</dbReference>
<keyword evidence="3 7" id="KW-0645">Protease</keyword>
<dbReference type="InterPro" id="IPR018202">
    <property type="entry name" value="Ser_caboxypep_ser_AS"/>
</dbReference>
<dbReference type="Pfam" id="PF00450">
    <property type="entry name" value="Peptidase_S10"/>
    <property type="match status" value="1"/>
</dbReference>
<feature type="signal peptide" evidence="7">
    <location>
        <begin position="1"/>
        <end position="20"/>
    </location>
</feature>
<gene>
    <name evidence="8" type="primary">VCP_9</name>
    <name evidence="8" type="ORF">g.57322</name>
</gene>
<evidence type="ECO:0000313" key="8">
    <source>
        <dbReference type="EMBL" id="JAQ07009.1"/>
    </source>
</evidence>
<dbReference type="PRINTS" id="PR00724">
    <property type="entry name" value="CRBOXYPTASEC"/>
</dbReference>
<feature type="chain" id="PRO_5007357630" description="Carboxypeptidase" evidence="7">
    <location>
        <begin position="21"/>
        <end position="458"/>
    </location>
</feature>
<evidence type="ECO:0000256" key="5">
    <source>
        <dbReference type="ARBA" id="ARBA00022801"/>
    </source>
</evidence>
<evidence type="ECO:0000256" key="7">
    <source>
        <dbReference type="RuleBase" id="RU361156"/>
    </source>
</evidence>
<name>A0A146LHK7_LYGHE</name>
<keyword evidence="4 7" id="KW-0732">Signal</keyword>
<evidence type="ECO:0000256" key="3">
    <source>
        <dbReference type="ARBA" id="ARBA00022670"/>
    </source>
</evidence>
<protein>
    <recommendedName>
        <fullName evidence="7">Carboxypeptidase</fullName>
        <ecNumber evidence="7">3.4.16.-</ecNumber>
    </recommendedName>
</protein>
<comment type="similarity">
    <text evidence="1 7">Belongs to the peptidase S10 family.</text>
</comment>
<dbReference type="PROSITE" id="PS00560">
    <property type="entry name" value="CARBOXYPEPT_SER_HIS"/>
    <property type="match status" value="1"/>
</dbReference>
<sequence>MMRTCVYFVILRFLLASAECLRVSKDPKMTRCPDHGSTGNPLFLTPYIEAGRAEEGREASKVPPLLYDIKSYSGYLTVNKNYQSNMFFWYFPAEKNAESAPVALWLQGGPGESSIVGLFFETGPMSIRNDSTVSSRKYSWTKDIHMIYIDNPVGTGFSFTGNNAGYVTNQVAVGRDLYSALIQFYQLFPELQSHEFFITGESYAGKYIPALAYTIHNNNPTASLKIKLKGMAIGNGVIDPEHMMKYGNYLVQLGLIDDDGLQQFRRLEAKIVKAIESERYKQATILFGQIFGLFVKEAGNVNVYNYLLDGNSPTQSNILNKFLCQAHVRKRIHVGGLPFNDGSAVKKYLLLDETKSVKPWFQTLLEHYRIILYNGQLDIVAAYPLTVNFIENLKWSGSSEYLTAKRKKWFVGSNLAGYSKSVGNFTELLVLNAGHMVPSDQPEGGLDLIRRLVFNVPF</sequence>
<dbReference type="EC" id="3.4.16.-" evidence="7"/>
<dbReference type="FunFam" id="3.40.50.1820:FF:000096">
    <property type="entry name" value="Carboxypeptidase vitellogenic-like"/>
    <property type="match status" value="1"/>
</dbReference>
<dbReference type="PANTHER" id="PTHR11802:SF472">
    <property type="entry name" value="SERINE CARBOXYPEPTIDASE CPVL-RELATED"/>
    <property type="match status" value="1"/>
</dbReference>
<dbReference type="PROSITE" id="PS00131">
    <property type="entry name" value="CARBOXYPEPT_SER_SER"/>
    <property type="match status" value="1"/>
</dbReference>
<dbReference type="InterPro" id="IPR001563">
    <property type="entry name" value="Peptidase_S10"/>
</dbReference>
<accession>A0A146LHK7</accession>
<dbReference type="GO" id="GO:0006508">
    <property type="term" value="P:proteolysis"/>
    <property type="evidence" value="ECO:0007669"/>
    <property type="project" value="UniProtKB-KW"/>
</dbReference>
<evidence type="ECO:0000256" key="4">
    <source>
        <dbReference type="ARBA" id="ARBA00022729"/>
    </source>
</evidence>
<dbReference type="SUPFAM" id="SSF53474">
    <property type="entry name" value="alpha/beta-Hydrolases"/>
    <property type="match status" value="1"/>
</dbReference>
<evidence type="ECO:0000256" key="2">
    <source>
        <dbReference type="ARBA" id="ARBA00022645"/>
    </source>
</evidence>
<evidence type="ECO:0000256" key="6">
    <source>
        <dbReference type="ARBA" id="ARBA00023180"/>
    </source>
</evidence>
<organism evidence="8">
    <name type="scientific">Lygus hesperus</name>
    <name type="common">Western plant bug</name>
    <dbReference type="NCBI Taxonomy" id="30085"/>
    <lineage>
        <taxon>Eukaryota</taxon>
        <taxon>Metazoa</taxon>
        <taxon>Ecdysozoa</taxon>
        <taxon>Arthropoda</taxon>
        <taxon>Hexapoda</taxon>
        <taxon>Insecta</taxon>
        <taxon>Pterygota</taxon>
        <taxon>Neoptera</taxon>
        <taxon>Paraneoptera</taxon>
        <taxon>Hemiptera</taxon>
        <taxon>Heteroptera</taxon>
        <taxon>Panheteroptera</taxon>
        <taxon>Cimicomorpha</taxon>
        <taxon>Miridae</taxon>
        <taxon>Mirini</taxon>
        <taxon>Lygus</taxon>
    </lineage>
</organism>
<evidence type="ECO:0000256" key="1">
    <source>
        <dbReference type="ARBA" id="ARBA00009431"/>
    </source>
</evidence>
<dbReference type="InterPro" id="IPR029058">
    <property type="entry name" value="AB_hydrolase_fold"/>
</dbReference>
<dbReference type="Gene3D" id="3.40.50.1820">
    <property type="entry name" value="alpha/beta hydrolase"/>
    <property type="match status" value="1"/>
</dbReference>
<dbReference type="GO" id="GO:0004185">
    <property type="term" value="F:serine-type carboxypeptidase activity"/>
    <property type="evidence" value="ECO:0007669"/>
    <property type="project" value="UniProtKB-UniRule"/>
</dbReference>
<reference evidence="8" key="1">
    <citation type="journal article" date="2016" name="Gigascience">
        <title>De novo construction of an expanded transcriptome assembly for the western tarnished plant bug, Lygus hesperus.</title>
        <authorList>
            <person name="Tassone E.E."/>
            <person name="Geib S.M."/>
            <person name="Hall B."/>
            <person name="Fabrick J.A."/>
            <person name="Brent C.S."/>
            <person name="Hull J.J."/>
        </authorList>
    </citation>
    <scope>NUCLEOTIDE SEQUENCE</scope>
</reference>
<keyword evidence="6" id="KW-0325">Glycoprotein</keyword>
<proteinExistence type="inferred from homology"/>
<dbReference type="AlphaFoldDB" id="A0A146LHK7"/>
<keyword evidence="5 7" id="KW-0378">Hydrolase</keyword>
<dbReference type="PANTHER" id="PTHR11802">
    <property type="entry name" value="SERINE PROTEASE FAMILY S10 SERINE CARBOXYPEPTIDASE"/>
    <property type="match status" value="1"/>
</dbReference>
<keyword evidence="2 7" id="KW-0121">Carboxypeptidase</keyword>